<proteinExistence type="predicted"/>
<gene>
    <name evidence="3" type="ORF">RM764_19370</name>
</gene>
<comment type="caution">
    <text evidence="3">The sequence shown here is derived from an EMBL/GenBank/DDBJ whole genome shotgun (WGS) entry which is preliminary data.</text>
</comment>
<dbReference type="PANTHER" id="PTHR33055:SF15">
    <property type="entry name" value="TRANSPOSASE-RELATED"/>
    <property type="match status" value="1"/>
</dbReference>
<name>A0ABU2TVZ9_9ACTN</name>
<evidence type="ECO:0000313" key="4">
    <source>
        <dbReference type="Proteomes" id="UP001183809"/>
    </source>
</evidence>
<dbReference type="PANTHER" id="PTHR33055">
    <property type="entry name" value="TRANSPOSASE FOR INSERTION SEQUENCE ELEMENT IS1111A"/>
    <property type="match status" value="1"/>
</dbReference>
<evidence type="ECO:0000259" key="1">
    <source>
        <dbReference type="Pfam" id="PF01548"/>
    </source>
</evidence>
<dbReference type="NCBIfam" id="NF033542">
    <property type="entry name" value="transpos_IS110"/>
    <property type="match status" value="1"/>
</dbReference>
<feature type="domain" description="Transposase IS116/IS110/IS902 C-terminal" evidence="2">
    <location>
        <begin position="255"/>
        <end position="333"/>
    </location>
</feature>
<sequence length="414" mass="45800">MDVLHERCAALDIGKKDLKACVRTPNPSGRRSRRQEIRTFATVTNSLLELRDWLLAEKVTLVVLEATGDYWRGAFYLLEDCLNVILVNAAHAKGLPGRKTDVADAAWLCQLGECGLLKASFVPPEPVRHLRDLTRYRTSLTAERSREVQRLEKELEDAGIKLSSVATDIMGVSGRAMLAALIDGERDVHTLAQMAKARMRPKIPALVEALTGNFGEHHAFLCRLHLERIDHLTAAIGELSVRIEAEMLPFAQQIELLQTIPGVGRATAEALIAETGGDMTRFRTAGHLASWAGVCPGHHESAGKHKSGRRRHGNRWLSAALGTTAMAASRTKDTTYFGARYHRLVPRLGKKKALVALEHSILTAVWHILTNNVAFHDLGGDYYAKHDPDRAMRRLTRQANALGFTVRFDPIEAA</sequence>
<dbReference type="InterPro" id="IPR002525">
    <property type="entry name" value="Transp_IS110-like_N"/>
</dbReference>
<dbReference type="Pfam" id="PF02371">
    <property type="entry name" value="Transposase_20"/>
    <property type="match status" value="1"/>
</dbReference>
<dbReference type="RefSeq" id="WP_311696634.1">
    <property type="nucleotide sequence ID" value="NZ_JAVREY010000021.1"/>
</dbReference>
<evidence type="ECO:0000259" key="2">
    <source>
        <dbReference type="Pfam" id="PF02371"/>
    </source>
</evidence>
<dbReference type="EMBL" id="JAVREY010000021">
    <property type="protein sequence ID" value="MDT0465142.1"/>
    <property type="molecule type" value="Genomic_DNA"/>
</dbReference>
<dbReference type="Pfam" id="PF01548">
    <property type="entry name" value="DEDD_Tnp_IS110"/>
    <property type="match status" value="1"/>
</dbReference>
<organism evidence="3 4">
    <name type="scientific">Streptomyces gibsoniae</name>
    <dbReference type="NCBI Taxonomy" id="3075529"/>
    <lineage>
        <taxon>Bacteria</taxon>
        <taxon>Bacillati</taxon>
        <taxon>Actinomycetota</taxon>
        <taxon>Actinomycetes</taxon>
        <taxon>Kitasatosporales</taxon>
        <taxon>Streptomycetaceae</taxon>
        <taxon>Streptomyces</taxon>
    </lineage>
</organism>
<dbReference type="InterPro" id="IPR003346">
    <property type="entry name" value="Transposase_20"/>
</dbReference>
<keyword evidence="4" id="KW-1185">Reference proteome</keyword>
<dbReference type="InterPro" id="IPR047650">
    <property type="entry name" value="Transpos_IS110"/>
</dbReference>
<accession>A0ABU2TVZ9</accession>
<protein>
    <submittedName>
        <fullName evidence="3">IS110 family transposase</fullName>
    </submittedName>
</protein>
<dbReference type="Proteomes" id="UP001183809">
    <property type="component" value="Unassembled WGS sequence"/>
</dbReference>
<evidence type="ECO:0000313" key="3">
    <source>
        <dbReference type="EMBL" id="MDT0465142.1"/>
    </source>
</evidence>
<feature type="domain" description="Transposase IS110-like N-terminal" evidence="1">
    <location>
        <begin position="10"/>
        <end position="156"/>
    </location>
</feature>
<reference evidence="4" key="1">
    <citation type="submission" date="2023-07" db="EMBL/GenBank/DDBJ databases">
        <title>30 novel species of actinomycetes from the DSMZ collection.</title>
        <authorList>
            <person name="Nouioui I."/>
        </authorList>
    </citation>
    <scope>NUCLEOTIDE SEQUENCE [LARGE SCALE GENOMIC DNA]</scope>
    <source>
        <strain evidence="4">DSM 41699</strain>
    </source>
</reference>